<dbReference type="SUPFAM" id="SSF55681">
    <property type="entry name" value="Class II aaRS and biotin synthetases"/>
    <property type="match status" value="1"/>
</dbReference>
<dbReference type="HOGENOM" id="CLU_025113_3_1_2"/>
<dbReference type="RefSeq" id="WP_014026836.1">
    <property type="nucleotide sequence ID" value="NC_015931.1"/>
</dbReference>
<dbReference type="eggNOG" id="arCOG00404">
    <property type="taxonomic scope" value="Archaea"/>
</dbReference>
<dbReference type="HAMAP" id="MF_00127">
    <property type="entry name" value="His_tRNA_synth"/>
    <property type="match status" value="1"/>
</dbReference>
<dbReference type="GO" id="GO:0004821">
    <property type="term" value="F:histidine-tRNA ligase activity"/>
    <property type="evidence" value="ECO:0007669"/>
    <property type="project" value="UniProtKB-UniRule"/>
</dbReference>
<evidence type="ECO:0000259" key="11">
    <source>
        <dbReference type="PROSITE" id="PS50862"/>
    </source>
</evidence>
<dbReference type="PIRSF" id="PIRSF001549">
    <property type="entry name" value="His-tRNA_synth"/>
    <property type="match status" value="1"/>
</dbReference>
<evidence type="ECO:0000256" key="7">
    <source>
        <dbReference type="ARBA" id="ARBA00023146"/>
    </source>
</evidence>
<evidence type="ECO:0000256" key="6">
    <source>
        <dbReference type="ARBA" id="ARBA00022917"/>
    </source>
</evidence>
<dbReference type="KEGG" id="pfm:Pyrfu_1300"/>
<comment type="subcellular location">
    <subcellularLocation>
        <location evidence="1 9">Cytoplasm</location>
    </subcellularLocation>
</comment>
<keyword evidence="4 9" id="KW-0436">Ligase</keyword>
<dbReference type="NCBIfam" id="TIGR00442">
    <property type="entry name" value="hisS"/>
    <property type="match status" value="1"/>
</dbReference>
<dbReference type="InterPro" id="IPR041715">
    <property type="entry name" value="HisRS-like_core"/>
</dbReference>
<name>G0EGD4_PYRF1</name>
<dbReference type="InterPro" id="IPR004517">
    <property type="entry name" value="HisZ"/>
</dbReference>
<dbReference type="SUPFAM" id="SSF52954">
    <property type="entry name" value="Class II aaRS ABD-related"/>
    <property type="match status" value="1"/>
</dbReference>
<reference evidence="12 13" key="1">
    <citation type="journal article" date="2011" name="Stand. Genomic Sci.">
        <title>Complete genome sequence of the hyperthermophilic chemolithoautotroph Pyrolobus fumarii type strain (1A).</title>
        <authorList>
            <person name="Anderson I."/>
            <person name="Goker M."/>
            <person name="Nolan M."/>
            <person name="Lucas S."/>
            <person name="Hammon N."/>
            <person name="Deshpande S."/>
            <person name="Cheng J.F."/>
            <person name="Tapia R."/>
            <person name="Han C."/>
            <person name="Goodwin L."/>
            <person name="Pitluck S."/>
            <person name="Huntemann M."/>
            <person name="Liolios K."/>
            <person name="Ivanova N."/>
            <person name="Pagani I."/>
            <person name="Mavromatis K."/>
            <person name="Ovchinikova G."/>
            <person name="Pati A."/>
            <person name="Chen A."/>
            <person name="Palaniappan K."/>
            <person name="Land M."/>
            <person name="Hauser L."/>
            <person name="Brambilla E.M."/>
            <person name="Huber H."/>
            <person name="Yasawong M."/>
            <person name="Rohde M."/>
            <person name="Spring S."/>
            <person name="Abt B."/>
            <person name="Sikorski J."/>
            <person name="Wirth R."/>
            <person name="Detter J.C."/>
            <person name="Woyke T."/>
            <person name="Bristow J."/>
            <person name="Eisen J.A."/>
            <person name="Markowitz V."/>
            <person name="Hugenholtz P."/>
            <person name="Kyrpides N.C."/>
            <person name="Klenk H.P."/>
            <person name="Lapidus A."/>
        </authorList>
    </citation>
    <scope>NUCLEOTIDE SEQUENCE [LARGE SCALE GENOMIC DNA]</scope>
    <source>
        <strain evidence="13">DSM 11204 / 1A</strain>
    </source>
</reference>
<dbReference type="Gene3D" id="3.30.930.10">
    <property type="entry name" value="Bira Bifunctional Protein, Domain 2"/>
    <property type="match status" value="1"/>
</dbReference>
<evidence type="ECO:0000256" key="2">
    <source>
        <dbReference type="ARBA" id="ARBA00008226"/>
    </source>
</evidence>
<dbReference type="Gene3D" id="3.40.50.800">
    <property type="entry name" value="Anticodon-binding domain"/>
    <property type="match status" value="1"/>
</dbReference>
<feature type="binding site" evidence="10">
    <location>
        <position position="272"/>
    </location>
    <ligand>
        <name>L-histidine</name>
        <dbReference type="ChEBI" id="CHEBI:57595"/>
    </ligand>
</feature>
<dbReference type="EC" id="6.1.1.21" evidence="9"/>
<dbReference type="AlphaFoldDB" id="G0EGD4"/>
<dbReference type="Proteomes" id="UP000001037">
    <property type="component" value="Chromosome"/>
</dbReference>
<evidence type="ECO:0000313" key="13">
    <source>
        <dbReference type="Proteomes" id="UP000001037"/>
    </source>
</evidence>
<feature type="binding site" evidence="10">
    <location>
        <begin position="82"/>
        <end position="84"/>
    </location>
    <ligand>
        <name>L-histidine</name>
        <dbReference type="ChEBI" id="CHEBI:57595"/>
    </ligand>
</feature>
<dbReference type="PANTHER" id="PTHR43707">
    <property type="entry name" value="HISTIDYL-TRNA SYNTHETASE"/>
    <property type="match status" value="1"/>
</dbReference>
<feature type="binding site" evidence="10">
    <location>
        <position position="130"/>
    </location>
    <ligand>
        <name>L-histidine</name>
        <dbReference type="ChEBI" id="CHEBI:57595"/>
    </ligand>
</feature>
<dbReference type="OrthoDB" id="8659at2157"/>
<feature type="binding site" evidence="10">
    <location>
        <position position="112"/>
    </location>
    <ligand>
        <name>L-histidine</name>
        <dbReference type="ChEBI" id="CHEBI:57595"/>
    </ligand>
</feature>
<dbReference type="GO" id="GO:0005524">
    <property type="term" value="F:ATP binding"/>
    <property type="evidence" value="ECO:0007669"/>
    <property type="project" value="UniProtKB-UniRule"/>
</dbReference>
<dbReference type="InterPro" id="IPR036621">
    <property type="entry name" value="Anticodon-bd_dom_sf"/>
</dbReference>
<proteinExistence type="inferred from homology"/>
<evidence type="ECO:0000256" key="4">
    <source>
        <dbReference type="ARBA" id="ARBA00022598"/>
    </source>
</evidence>
<evidence type="ECO:0000256" key="3">
    <source>
        <dbReference type="ARBA" id="ARBA00022490"/>
    </source>
</evidence>
<keyword evidence="3 9" id="KW-0963">Cytoplasm</keyword>
<dbReference type="Pfam" id="PF13393">
    <property type="entry name" value="tRNA-synt_His"/>
    <property type="match status" value="1"/>
</dbReference>
<evidence type="ECO:0000256" key="9">
    <source>
        <dbReference type="HAMAP-Rule" id="MF_00127"/>
    </source>
</evidence>
<keyword evidence="13" id="KW-1185">Reference proteome</keyword>
<keyword evidence="7 9" id="KW-0030">Aminoacyl-tRNA synthetase</keyword>
<evidence type="ECO:0000256" key="10">
    <source>
        <dbReference type="PIRSR" id="PIRSR001549-1"/>
    </source>
</evidence>
<evidence type="ECO:0000313" key="12">
    <source>
        <dbReference type="EMBL" id="AEM39159.1"/>
    </source>
</evidence>
<dbReference type="GO" id="GO:0005737">
    <property type="term" value="C:cytoplasm"/>
    <property type="evidence" value="ECO:0007669"/>
    <property type="project" value="UniProtKB-SubCell"/>
</dbReference>
<feature type="binding site" evidence="10">
    <location>
        <begin position="276"/>
        <end position="277"/>
    </location>
    <ligand>
        <name>L-histidine</name>
        <dbReference type="ChEBI" id="CHEBI:57595"/>
    </ligand>
</feature>
<dbReference type="HAMAP" id="MF_00125">
    <property type="entry name" value="HisZ"/>
    <property type="match status" value="1"/>
</dbReference>
<evidence type="ECO:0000256" key="5">
    <source>
        <dbReference type="ARBA" id="ARBA00022741"/>
    </source>
</evidence>
<dbReference type="GO" id="GO:0000105">
    <property type="term" value="P:L-histidine biosynthetic process"/>
    <property type="evidence" value="ECO:0007669"/>
    <property type="project" value="InterPro"/>
</dbReference>
<feature type="domain" description="Aminoacyl-transfer RNA synthetases class-II family profile" evidence="11">
    <location>
        <begin position="25"/>
        <end position="355"/>
    </location>
</feature>
<comment type="catalytic activity">
    <reaction evidence="8 9">
        <text>tRNA(His) + L-histidine + ATP = L-histidyl-tRNA(His) + AMP + diphosphate + H(+)</text>
        <dbReference type="Rhea" id="RHEA:17313"/>
        <dbReference type="Rhea" id="RHEA-COMP:9665"/>
        <dbReference type="Rhea" id="RHEA-COMP:9689"/>
        <dbReference type="ChEBI" id="CHEBI:15378"/>
        <dbReference type="ChEBI" id="CHEBI:30616"/>
        <dbReference type="ChEBI" id="CHEBI:33019"/>
        <dbReference type="ChEBI" id="CHEBI:57595"/>
        <dbReference type="ChEBI" id="CHEBI:78442"/>
        <dbReference type="ChEBI" id="CHEBI:78527"/>
        <dbReference type="ChEBI" id="CHEBI:456215"/>
        <dbReference type="EC" id="6.1.1.21"/>
    </reaction>
</comment>
<dbReference type="InterPro" id="IPR006195">
    <property type="entry name" value="aa-tRNA-synth_II"/>
</dbReference>
<sequence length="433" mass="49326">MKPKINLDPLRGFRDILAPDSEELTALATTFKRLARRHGYREVIPPTLERFELFALKSGEEIRRSMYVFRDKAGREVAMRPEATASIARIYLRHLRAQPKPVRLYYVVNCFRYEEPQYARYREFYQAGVELIGEQSPTGDIEVAALLYRFYEKIGMNKHIEVLAGTTGVYRALFEKYRVPEEKQDHILHLMDKKEYDKARLELESVNNELAEIASKLWDIGDIDTEGRFREAHSLLESVEPRAAEALEHLRFFAESLANLGAKIRTDLSFARGLAYYTGIIFEVKVPGFPVSIAGGGRYDTLIELYGGEHMPATGFAIGLDRTLIAAKEVGIDLRLEPEPAPRVAIVYLERGVLPYAIRVQGMLVEWGMEASIYGEKKLGRLLPRLAEEGYRYAVILGKREAERGVAAVRDLSTRRQVEVSLEKLPLTLLGWA</sequence>
<dbReference type="GeneID" id="11138483"/>
<dbReference type="InterPro" id="IPR015807">
    <property type="entry name" value="His-tRNA-ligase"/>
</dbReference>
<evidence type="ECO:0000256" key="1">
    <source>
        <dbReference type="ARBA" id="ARBA00004496"/>
    </source>
</evidence>
<keyword evidence="9" id="KW-0067">ATP-binding</keyword>
<gene>
    <name evidence="9" type="primary">hisS</name>
    <name evidence="12" type="ordered locus">Pyrfu_1300</name>
</gene>
<feature type="binding site" evidence="10">
    <location>
        <position position="126"/>
    </location>
    <ligand>
        <name>L-histidine</name>
        <dbReference type="ChEBI" id="CHEBI:57595"/>
    </ligand>
</feature>
<comment type="similarity">
    <text evidence="2 9">Belongs to the class-II aminoacyl-tRNA synthetase family.</text>
</comment>
<dbReference type="PANTHER" id="PTHR43707:SF1">
    <property type="entry name" value="HISTIDINE--TRNA LIGASE, MITOCHONDRIAL-RELATED"/>
    <property type="match status" value="1"/>
</dbReference>
<dbReference type="STRING" id="694429.Pyrfu_1300"/>
<dbReference type="CDD" id="cd00773">
    <property type="entry name" value="HisRS-like_core"/>
    <property type="match status" value="1"/>
</dbReference>
<accession>G0EGD4</accession>
<dbReference type="PROSITE" id="PS50862">
    <property type="entry name" value="AA_TRNA_LIGASE_II"/>
    <property type="match status" value="1"/>
</dbReference>
<dbReference type="GO" id="GO:0006427">
    <property type="term" value="P:histidyl-tRNA aminoacylation"/>
    <property type="evidence" value="ECO:0007669"/>
    <property type="project" value="UniProtKB-UniRule"/>
</dbReference>
<dbReference type="InterPro" id="IPR004516">
    <property type="entry name" value="HisRS/HisZ"/>
</dbReference>
<dbReference type="Pfam" id="PF03129">
    <property type="entry name" value="HGTP_anticodon"/>
    <property type="match status" value="1"/>
</dbReference>
<dbReference type="FunCoup" id="G0EGD4">
    <property type="interactions" value="181"/>
</dbReference>
<keyword evidence="5 9" id="KW-0547">Nucleotide-binding</keyword>
<dbReference type="InterPro" id="IPR004154">
    <property type="entry name" value="Anticodon-bd"/>
</dbReference>
<evidence type="ECO:0000256" key="8">
    <source>
        <dbReference type="ARBA" id="ARBA00047639"/>
    </source>
</evidence>
<organism evidence="12 13">
    <name type="scientific">Pyrolobus fumarii (strain DSM 11204 / 1A)</name>
    <dbReference type="NCBI Taxonomy" id="694429"/>
    <lineage>
        <taxon>Archaea</taxon>
        <taxon>Thermoproteota</taxon>
        <taxon>Thermoprotei</taxon>
        <taxon>Desulfurococcales</taxon>
        <taxon>Pyrodictiaceae</taxon>
        <taxon>Pyrolobus</taxon>
    </lineage>
</organism>
<dbReference type="InterPro" id="IPR045864">
    <property type="entry name" value="aa-tRNA-synth_II/BPL/LPL"/>
</dbReference>
<protein>
    <recommendedName>
        <fullName evidence="9">Histidine--tRNA ligase</fullName>
        <ecNumber evidence="9">6.1.1.21</ecNumber>
    </recommendedName>
    <alternativeName>
        <fullName evidence="9">Histidyl-tRNA synthetase</fullName>
        <shortName evidence="9">HisRS</shortName>
    </alternativeName>
</protein>
<dbReference type="EMBL" id="CP002838">
    <property type="protein sequence ID" value="AEM39159.1"/>
    <property type="molecule type" value="Genomic_DNA"/>
</dbReference>
<keyword evidence="6 9" id="KW-0648">Protein biosynthesis</keyword>
<dbReference type="InParanoid" id="G0EGD4"/>